<feature type="compositionally biased region" description="Polar residues" evidence="1">
    <location>
        <begin position="256"/>
        <end position="270"/>
    </location>
</feature>
<accession>A0A151IB43</accession>
<gene>
    <name evidence="2" type="ORF">ALC62_12626</name>
</gene>
<proteinExistence type="predicted"/>
<evidence type="ECO:0000313" key="3">
    <source>
        <dbReference type="Proteomes" id="UP000078542"/>
    </source>
</evidence>
<protein>
    <recommendedName>
        <fullName evidence="4">Envelope fusion protein</fullName>
    </recommendedName>
</protein>
<name>A0A151IB43_9HYME</name>
<feature type="region of interest" description="Disordered" evidence="1">
    <location>
        <begin position="251"/>
        <end position="290"/>
    </location>
</feature>
<evidence type="ECO:0000256" key="1">
    <source>
        <dbReference type="SAM" id="MobiDB-lite"/>
    </source>
</evidence>
<dbReference type="AlphaFoldDB" id="A0A151IB43"/>
<dbReference type="Pfam" id="PF12259">
    <property type="entry name" value="Baculo_F"/>
    <property type="match status" value="1"/>
</dbReference>
<evidence type="ECO:0008006" key="4">
    <source>
        <dbReference type="Google" id="ProtNLM"/>
    </source>
</evidence>
<dbReference type="InterPro" id="IPR022048">
    <property type="entry name" value="Envelope_fusion-like"/>
</dbReference>
<dbReference type="Proteomes" id="UP000078542">
    <property type="component" value="Unassembled WGS sequence"/>
</dbReference>
<reference evidence="2 3" key="1">
    <citation type="submission" date="2016-03" db="EMBL/GenBank/DDBJ databases">
        <title>Cyphomyrmex costatus WGS genome.</title>
        <authorList>
            <person name="Nygaard S."/>
            <person name="Hu H."/>
            <person name="Boomsma J."/>
            <person name="Zhang G."/>
        </authorList>
    </citation>
    <scope>NUCLEOTIDE SEQUENCE [LARGE SCALE GENOMIC DNA]</scope>
    <source>
        <strain evidence="2">MS0001</strain>
        <tissue evidence="2">Whole body</tissue>
    </source>
</reference>
<sequence length="290" mass="34172">MQNKFFQVIEKLEDALLEHEIDLNNLIDGILFGKQGLIHPRIITPIQIFNNSRIIKEQIPHAEFPITLDLNNIDELIKISNLKVIYSNKRLIYILHIPLLNAERYTLYKPIPLPARQTFDETKFATITSETDYIAISEDTDTFYEFQNDELQRCSNYERDYICPTIFPQHKIRHTKNCHVEIIINKRILSEYCEIKIKILTTAHWKALIITMRLRRCLHRDVTWPITEETSSCNQPWIRTSRGNIEPPRRPITISLHPNSPSVSLSQRTFPTREMSHTQTHATRKFDTQI</sequence>
<organism evidence="2 3">
    <name type="scientific">Cyphomyrmex costatus</name>
    <dbReference type="NCBI Taxonomy" id="456900"/>
    <lineage>
        <taxon>Eukaryota</taxon>
        <taxon>Metazoa</taxon>
        <taxon>Ecdysozoa</taxon>
        <taxon>Arthropoda</taxon>
        <taxon>Hexapoda</taxon>
        <taxon>Insecta</taxon>
        <taxon>Pterygota</taxon>
        <taxon>Neoptera</taxon>
        <taxon>Endopterygota</taxon>
        <taxon>Hymenoptera</taxon>
        <taxon>Apocrita</taxon>
        <taxon>Aculeata</taxon>
        <taxon>Formicoidea</taxon>
        <taxon>Formicidae</taxon>
        <taxon>Myrmicinae</taxon>
        <taxon>Cyphomyrmex</taxon>
    </lineage>
</organism>
<evidence type="ECO:0000313" key="2">
    <source>
        <dbReference type="EMBL" id="KYM96709.1"/>
    </source>
</evidence>
<keyword evidence="3" id="KW-1185">Reference proteome</keyword>
<dbReference type="EMBL" id="KQ978144">
    <property type="protein sequence ID" value="KYM96709.1"/>
    <property type="molecule type" value="Genomic_DNA"/>
</dbReference>